<gene>
    <name evidence="1" type="ORF">O0Q50_22235</name>
</gene>
<reference evidence="1" key="2">
    <citation type="submission" date="2022-12" db="EMBL/GenBank/DDBJ databases">
        <authorList>
            <person name="Dechsakulwatana C."/>
            <person name="Rungsihiranrut A."/>
            <person name="Muangchinda C."/>
            <person name="Ningthoujam R."/>
            <person name="Klankeo P."/>
            <person name="Pinyakong O."/>
        </authorList>
    </citation>
    <scope>NUCLEOTIDE SEQUENCE</scope>
    <source>
        <strain evidence="1">TL01-2</strain>
    </source>
</reference>
<proteinExistence type="predicted"/>
<accession>A0AAX6ND98</accession>
<sequence length="161" mass="18679">MRKNYLVVGIVNASPVIELWEDSTIDEVKEEQFRYAEEAELDLDRDILTIYAIDPNPDAKELHEAFDLKWGGVSTGLSYLENAPKFVRETSFLVMKLFREGGALRIYRNTTLEQVKDEELAILDTERYRPENDDLVIFKFNSSDEKECATEVWNYSATLEI</sequence>
<dbReference type="Proteomes" id="UP001269400">
    <property type="component" value="Unassembled WGS sequence"/>
</dbReference>
<dbReference type="AlphaFoldDB" id="A0AAX6ND98"/>
<organism evidence="1 2">
    <name type="scientific">Priestia aryabhattai</name>
    <name type="common">Bacillus aryabhattai</name>
    <dbReference type="NCBI Taxonomy" id="412384"/>
    <lineage>
        <taxon>Bacteria</taxon>
        <taxon>Bacillati</taxon>
        <taxon>Bacillota</taxon>
        <taxon>Bacilli</taxon>
        <taxon>Bacillales</taxon>
        <taxon>Bacillaceae</taxon>
        <taxon>Priestia</taxon>
    </lineage>
</organism>
<dbReference type="EMBL" id="JAPTGD010000002">
    <property type="protein sequence ID" value="MDU9693903.1"/>
    <property type="molecule type" value="Genomic_DNA"/>
</dbReference>
<name>A0AAX6ND98_PRIAR</name>
<dbReference type="RefSeq" id="WP_316911120.1">
    <property type="nucleotide sequence ID" value="NZ_JAPTGD010000002.1"/>
</dbReference>
<evidence type="ECO:0000313" key="1">
    <source>
        <dbReference type="EMBL" id="MDU9693903.1"/>
    </source>
</evidence>
<evidence type="ECO:0000313" key="2">
    <source>
        <dbReference type="Proteomes" id="UP001269400"/>
    </source>
</evidence>
<protein>
    <submittedName>
        <fullName evidence="1">Uncharacterized protein</fullName>
    </submittedName>
</protein>
<comment type="caution">
    <text evidence="1">The sequence shown here is derived from an EMBL/GenBank/DDBJ whole genome shotgun (WGS) entry which is preliminary data.</text>
</comment>
<reference evidence="1" key="1">
    <citation type="journal article" date="2022" name="J Environ Chem Eng">
        <title>Biodegradation of petroleum oil using a constructed nonpathogenic and heavy metal-tolerant bacterial consortium isolated from marine sponges.</title>
        <authorList>
            <person name="Dechsakulwatana C."/>
            <person name="Rungsihiranrut A."/>
            <person name="Muangchinda C."/>
            <person name="Ningthoujam R."/>
            <person name="Klankeo P."/>
            <person name="Pinyakong O."/>
        </authorList>
    </citation>
    <scope>NUCLEOTIDE SEQUENCE</scope>
    <source>
        <strain evidence="1">TL01-2</strain>
    </source>
</reference>